<evidence type="ECO:0000256" key="2">
    <source>
        <dbReference type="SAM" id="MobiDB-lite"/>
    </source>
</evidence>
<feature type="compositionally biased region" description="Basic and acidic residues" evidence="2">
    <location>
        <begin position="82"/>
        <end position="101"/>
    </location>
</feature>
<evidence type="ECO:0000313" key="4">
    <source>
        <dbReference type="Proteomes" id="UP001168877"/>
    </source>
</evidence>
<feature type="compositionally biased region" description="Basic and acidic residues" evidence="2">
    <location>
        <begin position="41"/>
        <end position="61"/>
    </location>
</feature>
<feature type="compositionally biased region" description="Basic and acidic residues" evidence="2">
    <location>
        <begin position="293"/>
        <end position="304"/>
    </location>
</feature>
<reference evidence="3" key="2">
    <citation type="submission" date="2023-06" db="EMBL/GenBank/DDBJ databases">
        <authorList>
            <person name="Swenson N.G."/>
            <person name="Wegrzyn J.L."/>
            <person name="Mcevoy S.L."/>
        </authorList>
    </citation>
    <scope>NUCLEOTIDE SEQUENCE</scope>
    <source>
        <strain evidence="3">NS2018</strain>
        <tissue evidence="3">Leaf</tissue>
    </source>
</reference>
<feature type="region of interest" description="Disordered" evidence="2">
    <location>
        <begin position="41"/>
        <end position="68"/>
    </location>
</feature>
<dbReference type="Proteomes" id="UP001168877">
    <property type="component" value="Unassembled WGS sequence"/>
</dbReference>
<feature type="region of interest" description="Disordered" evidence="2">
    <location>
        <begin position="80"/>
        <end position="101"/>
    </location>
</feature>
<name>A0AA39S4M9_ACESA</name>
<gene>
    <name evidence="3" type="ORF">LWI29_022335</name>
</gene>
<protein>
    <submittedName>
        <fullName evidence="3">Uncharacterized protein</fullName>
    </submittedName>
</protein>
<reference evidence="3" key="1">
    <citation type="journal article" date="2022" name="Plant J.">
        <title>Strategies of tolerance reflected in two North American maple genomes.</title>
        <authorList>
            <person name="McEvoy S.L."/>
            <person name="Sezen U.U."/>
            <person name="Trouern-Trend A."/>
            <person name="McMahon S.M."/>
            <person name="Schaberg P.G."/>
            <person name="Yang J."/>
            <person name="Wegrzyn J.L."/>
            <person name="Swenson N.G."/>
        </authorList>
    </citation>
    <scope>NUCLEOTIDE SEQUENCE</scope>
    <source>
        <strain evidence="3">NS2018</strain>
    </source>
</reference>
<evidence type="ECO:0000313" key="3">
    <source>
        <dbReference type="EMBL" id="KAK0585021.1"/>
    </source>
</evidence>
<accession>A0AA39S4M9</accession>
<dbReference type="AlphaFoldDB" id="A0AA39S4M9"/>
<proteinExistence type="predicted"/>
<feature type="coiled-coil region" evidence="1">
    <location>
        <begin position="167"/>
        <end position="215"/>
    </location>
</feature>
<organism evidence="3 4">
    <name type="scientific">Acer saccharum</name>
    <name type="common">Sugar maple</name>
    <dbReference type="NCBI Taxonomy" id="4024"/>
    <lineage>
        <taxon>Eukaryota</taxon>
        <taxon>Viridiplantae</taxon>
        <taxon>Streptophyta</taxon>
        <taxon>Embryophyta</taxon>
        <taxon>Tracheophyta</taxon>
        <taxon>Spermatophyta</taxon>
        <taxon>Magnoliopsida</taxon>
        <taxon>eudicotyledons</taxon>
        <taxon>Gunneridae</taxon>
        <taxon>Pentapetalae</taxon>
        <taxon>rosids</taxon>
        <taxon>malvids</taxon>
        <taxon>Sapindales</taxon>
        <taxon>Sapindaceae</taxon>
        <taxon>Hippocastanoideae</taxon>
        <taxon>Acereae</taxon>
        <taxon>Acer</taxon>
    </lineage>
</organism>
<evidence type="ECO:0000256" key="1">
    <source>
        <dbReference type="SAM" id="Coils"/>
    </source>
</evidence>
<keyword evidence="4" id="KW-1185">Reference proteome</keyword>
<sequence length="318" mass="36183">MIFLSPITDIERRFVVTSMSNAKMNLPDSADAINRYRDDLAKNRATTEKKKSTVDKSKEDVPAAPEHTYTSFPKQSLTWKRQRNDSTVDHGKKVESSSKTKSADVFEPDSSMILLPFGILSFNEPSGFLEKLNEFLLFTNEEFLKKKKMEDVFNISILSAFEFKKANDTLKADKAKVNSALKELKQKCIALEKDLKDKEEERDRYREESTKAKAVVVEQERLVADLKEQPASIAAAAMCKARAEVFKEYLSSEHVNWSREEMQEVVDTYEKMLRLEELSPGEVAGEEEAIESDVDKSLDERLHDITSPNDNVADPPVN</sequence>
<dbReference type="EMBL" id="JAUESC010000383">
    <property type="protein sequence ID" value="KAK0585021.1"/>
    <property type="molecule type" value="Genomic_DNA"/>
</dbReference>
<comment type="caution">
    <text evidence="3">The sequence shown here is derived from an EMBL/GenBank/DDBJ whole genome shotgun (WGS) entry which is preliminary data.</text>
</comment>
<feature type="region of interest" description="Disordered" evidence="2">
    <location>
        <begin position="278"/>
        <end position="318"/>
    </location>
</feature>
<keyword evidence="1" id="KW-0175">Coiled coil</keyword>